<reference evidence="2" key="1">
    <citation type="submission" date="2017-04" db="EMBL/GenBank/DDBJ databases">
        <authorList>
            <person name="Song Y."/>
            <person name="Cho B.-K."/>
        </authorList>
    </citation>
    <scope>NUCLEOTIDE SEQUENCE [LARGE SCALE GENOMIC DNA]</scope>
    <source>
        <strain evidence="2">SL1</strain>
    </source>
</reference>
<evidence type="ECO:0000313" key="1">
    <source>
        <dbReference type="EMBL" id="AWI04911.1"/>
    </source>
</evidence>
<organism evidence="1 2">
    <name type="scientific">Clostridium drakei</name>
    <dbReference type="NCBI Taxonomy" id="332101"/>
    <lineage>
        <taxon>Bacteria</taxon>
        <taxon>Bacillati</taxon>
        <taxon>Bacillota</taxon>
        <taxon>Clostridia</taxon>
        <taxon>Eubacteriales</taxon>
        <taxon>Clostridiaceae</taxon>
        <taxon>Clostridium</taxon>
    </lineage>
</organism>
<dbReference type="KEGG" id="cdrk:B9W14_10520"/>
<gene>
    <name evidence="1" type="ORF">B9W14_10520</name>
</gene>
<dbReference type="EMBL" id="CP020953">
    <property type="protein sequence ID" value="AWI04911.1"/>
    <property type="molecule type" value="Genomic_DNA"/>
</dbReference>
<dbReference type="AlphaFoldDB" id="A0A2U8DR07"/>
<proteinExistence type="predicted"/>
<sequence>MKIYIKSGKMGFTLPVPNVLLKFGISIVNAPFIQKHISEKDKKYVNMVNWKELSSSIDILREYKGLKIVDVHSRDGSHVTITL</sequence>
<protein>
    <submittedName>
        <fullName evidence="1">Uncharacterized protein</fullName>
    </submittedName>
</protein>
<dbReference type="RefSeq" id="WP_032075977.1">
    <property type="nucleotide sequence ID" value="NZ_CP020953.1"/>
</dbReference>
<dbReference type="Proteomes" id="UP000244910">
    <property type="component" value="Chromosome"/>
</dbReference>
<evidence type="ECO:0000313" key="2">
    <source>
        <dbReference type="Proteomes" id="UP000244910"/>
    </source>
</evidence>
<name>A0A2U8DR07_9CLOT</name>
<dbReference type="OrthoDB" id="1973431at2"/>
<accession>A0A2U8DR07</accession>
<keyword evidence="2" id="KW-1185">Reference proteome</keyword>